<dbReference type="Gene3D" id="3.30.70.1710">
    <property type="match status" value="1"/>
</dbReference>
<accession>A0A1A6B3D0</accession>
<protein>
    <submittedName>
        <fullName evidence="6">Propanediol utilization protein PduA</fullName>
    </submittedName>
</protein>
<dbReference type="PATRIC" id="fig|1353534.3.peg.303"/>
<evidence type="ECO:0000256" key="1">
    <source>
        <dbReference type="ARBA" id="ARBA00024322"/>
    </source>
</evidence>
<evidence type="ECO:0000313" key="6">
    <source>
        <dbReference type="EMBL" id="OBR96785.1"/>
    </source>
</evidence>
<feature type="region of interest" description="Disordered" evidence="4">
    <location>
        <begin position="125"/>
        <end position="185"/>
    </location>
</feature>
<proteinExistence type="inferred from homology"/>
<feature type="compositionally biased region" description="Basic and acidic residues" evidence="4">
    <location>
        <begin position="174"/>
        <end position="185"/>
    </location>
</feature>
<feature type="compositionally biased region" description="Basic and acidic residues" evidence="4">
    <location>
        <begin position="149"/>
        <end position="167"/>
    </location>
</feature>
<dbReference type="AlphaFoldDB" id="A0A1A6B3D0"/>
<dbReference type="SMART" id="SM00877">
    <property type="entry name" value="BMC"/>
    <property type="match status" value="1"/>
</dbReference>
<evidence type="ECO:0000313" key="7">
    <source>
        <dbReference type="Proteomes" id="UP000093954"/>
    </source>
</evidence>
<comment type="caution">
    <text evidence="6">The sequence shown here is derived from an EMBL/GenBank/DDBJ whole genome shotgun (WGS) entry which is preliminary data.</text>
</comment>
<feature type="domain" description="BMC" evidence="5">
    <location>
        <begin position="5"/>
        <end position="89"/>
    </location>
</feature>
<dbReference type="SUPFAM" id="SSF143414">
    <property type="entry name" value="CcmK-like"/>
    <property type="match status" value="1"/>
</dbReference>
<evidence type="ECO:0000256" key="4">
    <source>
        <dbReference type="SAM" id="MobiDB-lite"/>
    </source>
</evidence>
<gene>
    <name evidence="6" type="primary">pduA_2</name>
    <name evidence="6" type="ORF">CLRAG_02940</name>
</gene>
<dbReference type="InterPro" id="IPR037233">
    <property type="entry name" value="CcmK-like_sf"/>
</dbReference>
<dbReference type="EMBL" id="LROS01000003">
    <property type="protein sequence ID" value="OBR96785.1"/>
    <property type="molecule type" value="Genomic_DNA"/>
</dbReference>
<sequence length="242" mass="27629">MYSQALGMVETLGYIAAVEALDVSLKSANVKFAGCELIREGLVTIKVTGDVGAVNASIEAAKTAVNKVGKLISAFVIPRPADDVFKFFCETEKKDMVLKEIQEKPEELEKLECVKKLQKLEKQEKLDEIEKPEEIEEREDPEEQDIEEPDQKESEPEGSENLEKLAPDESNQEQPERVKVDEERKSGSLLEIKQKLERMKVIELRNMARKMNLSSLTKKDIKFGKKKQLIKAILEYYTRRLK</sequence>
<reference evidence="6 7" key="1">
    <citation type="journal article" date="2012" name="Front. Microbiol.">
        <title>Draft Genome Sequence of the Virulent Strain 01-B526 of the Fish Pathogen Aeromonas salmonicida.</title>
        <authorList>
            <person name="Charette S.J."/>
            <person name="Brochu F."/>
            <person name="Boyle B."/>
            <person name="Filion G."/>
            <person name="Tanaka K.H."/>
            <person name="Derome N."/>
        </authorList>
    </citation>
    <scope>NUCLEOTIDE SEQUENCE [LARGE SCALE GENOMIC DNA]</scope>
    <source>
        <strain evidence="6 7">P11</strain>
    </source>
</reference>
<comment type="subcellular location">
    <subcellularLocation>
        <location evidence="1">Bacterial microcompartment</location>
    </subcellularLocation>
</comment>
<evidence type="ECO:0000256" key="3">
    <source>
        <dbReference type="PROSITE-ProRule" id="PRU01278"/>
    </source>
</evidence>
<dbReference type="RefSeq" id="WP_065076735.1">
    <property type="nucleotide sequence ID" value="NZ_LROS01000003.1"/>
</dbReference>
<dbReference type="PROSITE" id="PS51930">
    <property type="entry name" value="BMC_2"/>
    <property type="match status" value="1"/>
</dbReference>
<dbReference type="Proteomes" id="UP000093954">
    <property type="component" value="Unassembled WGS sequence"/>
</dbReference>
<dbReference type="PANTHER" id="PTHR33941:SF11">
    <property type="entry name" value="BACTERIAL MICROCOMPARTMENT SHELL PROTEIN PDUJ"/>
    <property type="match status" value="1"/>
</dbReference>
<evidence type="ECO:0000259" key="5">
    <source>
        <dbReference type="PROSITE" id="PS51930"/>
    </source>
</evidence>
<dbReference type="Pfam" id="PF00936">
    <property type="entry name" value="BMC"/>
    <property type="match status" value="1"/>
</dbReference>
<dbReference type="GO" id="GO:0031469">
    <property type="term" value="C:bacterial microcompartment"/>
    <property type="evidence" value="ECO:0007669"/>
    <property type="project" value="UniProtKB-SubCell"/>
</dbReference>
<comment type="similarity">
    <text evidence="3">Belongs to the bacterial microcompartments protein family.</text>
</comment>
<keyword evidence="7" id="KW-1185">Reference proteome</keyword>
<dbReference type="PANTHER" id="PTHR33941">
    <property type="entry name" value="PROPANEDIOL UTILIZATION PROTEIN PDUA"/>
    <property type="match status" value="1"/>
</dbReference>
<dbReference type="InterPro" id="IPR044872">
    <property type="entry name" value="CcmK/CsoS1_BMC"/>
</dbReference>
<name>A0A1A6B3D0_9CLOT</name>
<keyword evidence="2" id="KW-1283">Bacterial microcompartment</keyword>
<dbReference type="CDD" id="cd07045">
    <property type="entry name" value="BMC_CcmK_like"/>
    <property type="match status" value="1"/>
</dbReference>
<dbReference type="InterPro" id="IPR000249">
    <property type="entry name" value="BMC_dom"/>
</dbReference>
<feature type="compositionally biased region" description="Acidic residues" evidence="4">
    <location>
        <begin position="130"/>
        <end position="148"/>
    </location>
</feature>
<dbReference type="InterPro" id="IPR050575">
    <property type="entry name" value="BMC_shell"/>
</dbReference>
<evidence type="ECO:0000256" key="2">
    <source>
        <dbReference type="ARBA" id="ARBA00024446"/>
    </source>
</evidence>
<organism evidence="6 7">
    <name type="scientific">Clostridium ragsdalei P11</name>
    <dbReference type="NCBI Taxonomy" id="1353534"/>
    <lineage>
        <taxon>Bacteria</taxon>
        <taxon>Bacillati</taxon>
        <taxon>Bacillota</taxon>
        <taxon>Clostridia</taxon>
        <taxon>Eubacteriales</taxon>
        <taxon>Clostridiaceae</taxon>
        <taxon>Clostridium</taxon>
    </lineage>
</organism>